<keyword evidence="4" id="KW-0548">Nucleotidyltransferase</keyword>
<keyword evidence="12" id="KW-1185">Reference proteome</keyword>
<dbReference type="SMART" id="SM00400">
    <property type="entry name" value="ZnF_CHCC"/>
    <property type="match status" value="1"/>
</dbReference>
<dbReference type="PANTHER" id="PTHR30313:SF2">
    <property type="entry name" value="DNA PRIMASE"/>
    <property type="match status" value="1"/>
</dbReference>
<dbReference type="Gene3D" id="3.90.580.10">
    <property type="entry name" value="Zinc finger, CHC2-type domain"/>
    <property type="match status" value="1"/>
</dbReference>
<keyword evidence="6" id="KW-0479">Metal-binding</keyword>
<dbReference type="GO" id="GO:0000428">
    <property type="term" value="C:DNA-directed RNA polymerase complex"/>
    <property type="evidence" value="ECO:0007669"/>
    <property type="project" value="UniProtKB-KW"/>
</dbReference>
<accession>A0A2S4MH59</accession>
<dbReference type="Proteomes" id="UP000236919">
    <property type="component" value="Unassembled WGS sequence"/>
</dbReference>
<keyword evidence="8" id="KW-0862">Zinc</keyword>
<dbReference type="InterPro" id="IPR002694">
    <property type="entry name" value="Znf_CHC2"/>
</dbReference>
<dbReference type="Gene3D" id="3.40.1360.10">
    <property type="match status" value="1"/>
</dbReference>
<protein>
    <submittedName>
        <fullName evidence="11">DNA primase</fullName>
    </submittedName>
</protein>
<dbReference type="Pfam" id="PF01807">
    <property type="entry name" value="Zn_ribbon_DnaG"/>
    <property type="match status" value="1"/>
</dbReference>
<evidence type="ECO:0000313" key="12">
    <source>
        <dbReference type="Proteomes" id="UP000236919"/>
    </source>
</evidence>
<dbReference type="RefSeq" id="WP_103717298.1">
    <property type="nucleotide sequence ID" value="NZ_PQFZ01000003.1"/>
</dbReference>
<dbReference type="SUPFAM" id="SSF56731">
    <property type="entry name" value="DNA primase core"/>
    <property type="match status" value="1"/>
</dbReference>
<dbReference type="SMART" id="SM00493">
    <property type="entry name" value="TOPRIM"/>
    <property type="match status" value="1"/>
</dbReference>
<feature type="domain" description="Toprim" evidence="10">
    <location>
        <begin position="244"/>
        <end position="324"/>
    </location>
</feature>
<evidence type="ECO:0000256" key="5">
    <source>
        <dbReference type="ARBA" id="ARBA00022705"/>
    </source>
</evidence>
<sequence>MFDLERIKTIPIAAVARDFGFKLSQTGAGRCLLPGHDDKNPSFSIRRLNNSFRCFACGRHGSVIDLVIEMEGVSFNEACSRLRDRYVGAAGKGRPRQMRAPTKVIDVDPPVPDIVADQEVFGWLLDQSPLLASGRDYMVSRSISHATLEHFKVGQVANRQTLVRVCIERFGLSRLQKCGLVTDTRFGPELIFPSGYLLFPFVSQGAVQYIQARRSDAMPQRRWISLAKLPPPIFNLDILATGVTTVAICEGVTDVLSAHELSRAALGLLGASSKLSKEAISGLRNRNVIIMADADAAGSSFAQRTSKSLQALGVTVALKSFPPGVNDLNDYLRIKRGNKAS</sequence>
<dbReference type="GO" id="GO:0003899">
    <property type="term" value="F:DNA-directed RNA polymerase activity"/>
    <property type="evidence" value="ECO:0007669"/>
    <property type="project" value="InterPro"/>
</dbReference>
<keyword evidence="7" id="KW-0863">Zinc-finger</keyword>
<keyword evidence="1" id="KW-0240">DNA-directed RNA polymerase</keyword>
<dbReference type="OrthoDB" id="7465087at2"/>
<keyword evidence="3" id="KW-0808">Transferase</keyword>
<evidence type="ECO:0000256" key="6">
    <source>
        <dbReference type="ARBA" id="ARBA00022723"/>
    </source>
</evidence>
<dbReference type="PANTHER" id="PTHR30313">
    <property type="entry name" value="DNA PRIMASE"/>
    <property type="match status" value="1"/>
</dbReference>
<dbReference type="GO" id="GO:0003677">
    <property type="term" value="F:DNA binding"/>
    <property type="evidence" value="ECO:0007669"/>
    <property type="project" value="InterPro"/>
</dbReference>
<dbReference type="EMBL" id="PQFZ01000003">
    <property type="protein sequence ID" value="POR54088.1"/>
    <property type="molecule type" value="Genomic_DNA"/>
</dbReference>
<dbReference type="GO" id="GO:0006269">
    <property type="term" value="P:DNA replication, synthesis of primer"/>
    <property type="evidence" value="ECO:0007669"/>
    <property type="project" value="UniProtKB-KW"/>
</dbReference>
<dbReference type="InterPro" id="IPR050219">
    <property type="entry name" value="DnaG_primase"/>
</dbReference>
<evidence type="ECO:0000256" key="8">
    <source>
        <dbReference type="ARBA" id="ARBA00022833"/>
    </source>
</evidence>
<comment type="caution">
    <text evidence="11">The sequence shown here is derived from an EMBL/GenBank/DDBJ whole genome shotgun (WGS) entry which is preliminary data.</text>
</comment>
<dbReference type="GO" id="GO:0005737">
    <property type="term" value="C:cytoplasm"/>
    <property type="evidence" value="ECO:0007669"/>
    <property type="project" value="TreeGrafter"/>
</dbReference>
<name>A0A2S4MH59_9HYPH</name>
<dbReference type="SUPFAM" id="SSF57783">
    <property type="entry name" value="Zinc beta-ribbon"/>
    <property type="match status" value="1"/>
</dbReference>
<dbReference type="Pfam" id="PF13155">
    <property type="entry name" value="Toprim_2"/>
    <property type="match status" value="1"/>
</dbReference>
<dbReference type="GO" id="GO:1990077">
    <property type="term" value="C:primosome complex"/>
    <property type="evidence" value="ECO:0007669"/>
    <property type="project" value="UniProtKB-KW"/>
</dbReference>
<evidence type="ECO:0000259" key="10">
    <source>
        <dbReference type="PROSITE" id="PS50880"/>
    </source>
</evidence>
<dbReference type="GO" id="GO:0008270">
    <property type="term" value="F:zinc ion binding"/>
    <property type="evidence" value="ECO:0007669"/>
    <property type="project" value="UniProtKB-KW"/>
</dbReference>
<gene>
    <name evidence="11" type="ORF">CYD53_103186</name>
</gene>
<proteinExistence type="predicted"/>
<evidence type="ECO:0000256" key="3">
    <source>
        <dbReference type="ARBA" id="ARBA00022679"/>
    </source>
</evidence>
<keyword evidence="2" id="KW-0639">Primosome</keyword>
<keyword evidence="9" id="KW-0804">Transcription</keyword>
<dbReference type="PROSITE" id="PS50880">
    <property type="entry name" value="TOPRIM"/>
    <property type="match status" value="1"/>
</dbReference>
<evidence type="ECO:0000256" key="2">
    <source>
        <dbReference type="ARBA" id="ARBA00022515"/>
    </source>
</evidence>
<dbReference type="InterPro" id="IPR036977">
    <property type="entry name" value="DNA_primase_Znf_CHC2"/>
</dbReference>
<evidence type="ECO:0000256" key="4">
    <source>
        <dbReference type="ARBA" id="ARBA00022695"/>
    </source>
</evidence>
<evidence type="ECO:0000256" key="7">
    <source>
        <dbReference type="ARBA" id="ARBA00022771"/>
    </source>
</evidence>
<reference evidence="11 12" key="1">
    <citation type="submission" date="2018-01" db="EMBL/GenBank/DDBJ databases">
        <title>Genomic Encyclopedia of Type Strains, Phase III (KMG-III): the genomes of soil and plant-associated and newly described type strains.</title>
        <authorList>
            <person name="Whitman W."/>
        </authorList>
    </citation>
    <scope>NUCLEOTIDE SEQUENCE [LARGE SCALE GENOMIC DNA]</scope>
    <source>
        <strain evidence="11 12">1131</strain>
    </source>
</reference>
<evidence type="ECO:0000256" key="1">
    <source>
        <dbReference type="ARBA" id="ARBA00022478"/>
    </source>
</evidence>
<organism evidence="11 12">
    <name type="scientific">Bosea psychrotolerans</name>
    <dbReference type="NCBI Taxonomy" id="1871628"/>
    <lineage>
        <taxon>Bacteria</taxon>
        <taxon>Pseudomonadati</taxon>
        <taxon>Pseudomonadota</taxon>
        <taxon>Alphaproteobacteria</taxon>
        <taxon>Hyphomicrobiales</taxon>
        <taxon>Boseaceae</taxon>
        <taxon>Bosea</taxon>
    </lineage>
</organism>
<dbReference type="InterPro" id="IPR006171">
    <property type="entry name" value="TOPRIM_dom"/>
</dbReference>
<evidence type="ECO:0000256" key="9">
    <source>
        <dbReference type="ARBA" id="ARBA00023163"/>
    </source>
</evidence>
<keyword evidence="5" id="KW-0235">DNA replication</keyword>
<dbReference type="AlphaFoldDB" id="A0A2S4MH59"/>
<evidence type="ECO:0000313" key="11">
    <source>
        <dbReference type="EMBL" id="POR54088.1"/>
    </source>
</evidence>